<gene>
    <name evidence="2" type="ORF">METZ01_LOCUS393696</name>
</gene>
<accession>A0A382V2X8</accession>
<proteinExistence type="predicted"/>
<name>A0A382V2X8_9ZZZZ</name>
<evidence type="ECO:0000256" key="1">
    <source>
        <dbReference type="SAM" id="MobiDB-lite"/>
    </source>
</evidence>
<evidence type="ECO:0000313" key="2">
    <source>
        <dbReference type="EMBL" id="SVD40842.1"/>
    </source>
</evidence>
<protein>
    <submittedName>
        <fullName evidence="2">Uncharacterized protein</fullName>
    </submittedName>
</protein>
<feature type="non-terminal residue" evidence="2">
    <location>
        <position position="1"/>
    </location>
</feature>
<dbReference type="EMBL" id="UINC01148768">
    <property type="protein sequence ID" value="SVD40842.1"/>
    <property type="molecule type" value="Genomic_DNA"/>
</dbReference>
<reference evidence="2" key="1">
    <citation type="submission" date="2018-05" db="EMBL/GenBank/DDBJ databases">
        <authorList>
            <person name="Lanie J.A."/>
            <person name="Ng W.-L."/>
            <person name="Kazmierczak K.M."/>
            <person name="Andrzejewski T.M."/>
            <person name="Davidsen T.M."/>
            <person name="Wayne K.J."/>
            <person name="Tettelin H."/>
            <person name="Glass J.I."/>
            <person name="Rusch D."/>
            <person name="Podicherti R."/>
            <person name="Tsui H.-C.T."/>
            <person name="Winkler M.E."/>
        </authorList>
    </citation>
    <scope>NUCLEOTIDE SEQUENCE</scope>
</reference>
<feature type="region of interest" description="Disordered" evidence="1">
    <location>
        <begin position="1"/>
        <end position="22"/>
    </location>
</feature>
<dbReference type="AlphaFoldDB" id="A0A382V2X8"/>
<feature type="non-terminal residue" evidence="2">
    <location>
        <position position="22"/>
    </location>
</feature>
<organism evidence="2">
    <name type="scientific">marine metagenome</name>
    <dbReference type="NCBI Taxonomy" id="408172"/>
    <lineage>
        <taxon>unclassified sequences</taxon>
        <taxon>metagenomes</taxon>
        <taxon>ecological metagenomes</taxon>
    </lineage>
</organism>
<sequence>LRTNHFDGGRSAGNRGLAESAL</sequence>